<name>A0A229NZJ7_9BACL</name>
<proteinExistence type="predicted"/>
<feature type="transmembrane region" description="Helical" evidence="1">
    <location>
        <begin position="60"/>
        <end position="78"/>
    </location>
</feature>
<feature type="transmembrane region" description="Helical" evidence="1">
    <location>
        <begin position="182"/>
        <end position="204"/>
    </location>
</feature>
<dbReference type="Pfam" id="PF05675">
    <property type="entry name" value="DUF817"/>
    <property type="match status" value="1"/>
</dbReference>
<feature type="transmembrane region" description="Helical" evidence="1">
    <location>
        <begin position="224"/>
        <end position="241"/>
    </location>
</feature>
<keyword evidence="1" id="KW-0812">Transmembrane</keyword>
<dbReference type="AlphaFoldDB" id="A0A229NZJ7"/>
<keyword evidence="1" id="KW-1133">Transmembrane helix</keyword>
<feature type="transmembrane region" description="Helical" evidence="1">
    <location>
        <begin position="34"/>
        <end position="53"/>
    </location>
</feature>
<feature type="transmembrane region" description="Helical" evidence="1">
    <location>
        <begin position="129"/>
        <end position="147"/>
    </location>
</feature>
<keyword evidence="3" id="KW-1185">Reference proteome</keyword>
<dbReference type="InterPro" id="IPR008535">
    <property type="entry name" value="DUF817"/>
</dbReference>
<feature type="transmembrane region" description="Helical" evidence="1">
    <location>
        <begin position="98"/>
        <end position="117"/>
    </location>
</feature>
<accession>A0A229NZJ7</accession>
<keyword evidence="1" id="KW-0472">Membrane</keyword>
<dbReference type="Proteomes" id="UP000215145">
    <property type="component" value="Unassembled WGS sequence"/>
</dbReference>
<dbReference type="OrthoDB" id="1550598at2"/>
<gene>
    <name evidence="2" type="ORF">CGZ75_15060</name>
</gene>
<organism evidence="2 3">
    <name type="scientific">Paenibacillus herberti</name>
    <dbReference type="NCBI Taxonomy" id="1619309"/>
    <lineage>
        <taxon>Bacteria</taxon>
        <taxon>Bacillati</taxon>
        <taxon>Bacillota</taxon>
        <taxon>Bacilli</taxon>
        <taxon>Bacillales</taxon>
        <taxon>Paenibacillaceae</taxon>
        <taxon>Paenibacillus</taxon>
    </lineage>
</organism>
<comment type="caution">
    <text evidence="2">The sequence shown here is derived from an EMBL/GenBank/DDBJ whole genome shotgun (WGS) entry which is preliminary data.</text>
</comment>
<evidence type="ECO:0000256" key="1">
    <source>
        <dbReference type="SAM" id="Phobius"/>
    </source>
</evidence>
<protein>
    <recommendedName>
        <fullName evidence="4">DUF817 domain-containing protein</fullName>
    </recommendedName>
</protein>
<sequence length="252" mass="28508">MLLDFGWKQALSCVFPLVIFGALGLTKVMSIPGIARYDLILLICLAAQVGMLLSKLETLGELKVVLLFHVIGLALELFKVNMGSWSYPDEGWSKIGGVPLYSGFMYASVASYICQAWRRLDLHFFKWPNARLSTGLAALIYANFFTHHWLPDFRWWLTGLIVLLFWRSIVQYSVAGQRLRMPVLASFLLIALFIWLAENISTLLGAWTYPDQQLGWTIVHWGKLSSWFLLVIISILLVAALKGKKPLNLTNS</sequence>
<evidence type="ECO:0000313" key="3">
    <source>
        <dbReference type="Proteomes" id="UP000215145"/>
    </source>
</evidence>
<evidence type="ECO:0000313" key="2">
    <source>
        <dbReference type="EMBL" id="OXM15095.1"/>
    </source>
</evidence>
<dbReference type="EMBL" id="NMUQ01000002">
    <property type="protein sequence ID" value="OXM15095.1"/>
    <property type="molecule type" value="Genomic_DNA"/>
</dbReference>
<dbReference type="PIRSF" id="PIRSF009141">
    <property type="entry name" value="UCP009141"/>
    <property type="match status" value="1"/>
</dbReference>
<feature type="transmembrane region" description="Helical" evidence="1">
    <location>
        <begin position="153"/>
        <end position="170"/>
    </location>
</feature>
<reference evidence="2 3" key="1">
    <citation type="submission" date="2017-07" db="EMBL/GenBank/DDBJ databases">
        <title>Paenibacillus herberti R33 genome sequencing and assembly.</title>
        <authorList>
            <person name="Su W."/>
        </authorList>
    </citation>
    <scope>NUCLEOTIDE SEQUENCE [LARGE SCALE GENOMIC DNA]</scope>
    <source>
        <strain evidence="2 3">R33</strain>
    </source>
</reference>
<evidence type="ECO:0008006" key="4">
    <source>
        <dbReference type="Google" id="ProtNLM"/>
    </source>
</evidence>